<dbReference type="Pfam" id="PF00398">
    <property type="entry name" value="RrnaAD"/>
    <property type="match status" value="1"/>
</dbReference>
<dbReference type="Gene3D" id="3.40.50.150">
    <property type="entry name" value="Vaccinia Virus protein VP39"/>
    <property type="match status" value="1"/>
</dbReference>
<evidence type="ECO:0000313" key="11">
    <source>
        <dbReference type="Proteomes" id="UP000298685"/>
    </source>
</evidence>
<feature type="binding site" evidence="7 8">
    <location>
        <position position="19"/>
    </location>
    <ligand>
        <name>S-adenosyl-L-methionine</name>
        <dbReference type="ChEBI" id="CHEBI:59789"/>
    </ligand>
</feature>
<feature type="domain" description="Ribosomal RNA adenine methylase transferase N-terminal" evidence="9">
    <location>
        <begin position="24"/>
        <end position="196"/>
    </location>
</feature>
<dbReference type="InterPro" id="IPR029063">
    <property type="entry name" value="SAM-dependent_MTases_sf"/>
</dbReference>
<evidence type="ECO:0000256" key="5">
    <source>
        <dbReference type="ARBA" id="ARBA00022691"/>
    </source>
</evidence>
<keyword evidence="6 7" id="KW-0694">RNA-binding</keyword>
<evidence type="ECO:0000256" key="8">
    <source>
        <dbReference type="PROSITE-ProRule" id="PRU01026"/>
    </source>
</evidence>
<dbReference type="Proteomes" id="UP000298685">
    <property type="component" value="Chromosome"/>
</dbReference>
<feature type="binding site" evidence="7 8">
    <location>
        <position position="65"/>
    </location>
    <ligand>
        <name>S-adenosyl-L-methionine</name>
        <dbReference type="ChEBI" id="CHEBI:59789"/>
    </ligand>
</feature>
<dbReference type="PANTHER" id="PTHR11727">
    <property type="entry name" value="DIMETHYLADENOSINE TRANSFERASE"/>
    <property type="match status" value="1"/>
</dbReference>
<feature type="binding site" evidence="7 8">
    <location>
        <position position="17"/>
    </location>
    <ligand>
        <name>S-adenosyl-L-methionine</name>
        <dbReference type="ChEBI" id="CHEBI:59789"/>
    </ligand>
</feature>
<keyword evidence="3 7" id="KW-0489">Methyltransferase</keyword>
<keyword evidence="2 7" id="KW-0698">rRNA processing</keyword>
<dbReference type="Gene3D" id="1.10.8.100">
    <property type="entry name" value="Ribosomal RNA adenine dimethylase-like, domain 2"/>
    <property type="match status" value="1"/>
</dbReference>
<evidence type="ECO:0000256" key="3">
    <source>
        <dbReference type="ARBA" id="ARBA00022603"/>
    </source>
</evidence>
<protein>
    <recommendedName>
        <fullName evidence="7">Ribosomal RNA small subunit methyltransferase A</fullName>
        <ecNumber evidence="7">2.1.1.182</ecNumber>
    </recommendedName>
    <alternativeName>
        <fullName evidence="7">16S rRNA (adenine(1518)-N(6)/adenine(1519)-N(6))-dimethyltransferase</fullName>
    </alternativeName>
    <alternativeName>
        <fullName evidence="7">16S rRNA dimethyladenosine transferase</fullName>
    </alternativeName>
    <alternativeName>
        <fullName evidence="7">16S rRNA dimethylase</fullName>
    </alternativeName>
    <alternativeName>
        <fullName evidence="7">S-adenosylmethionine-6-N', N'-adenosyl(rRNA) dimethyltransferase</fullName>
    </alternativeName>
</protein>
<evidence type="ECO:0000256" key="7">
    <source>
        <dbReference type="HAMAP-Rule" id="MF_00607"/>
    </source>
</evidence>
<dbReference type="FunFam" id="1.10.8.100:FF:000001">
    <property type="entry name" value="Ribosomal RNA small subunit methyltransferase A"/>
    <property type="match status" value="1"/>
</dbReference>
<keyword evidence="1 7" id="KW-0963">Cytoplasm</keyword>
<dbReference type="InterPro" id="IPR020598">
    <property type="entry name" value="rRNA_Ade_methylase_Trfase_N"/>
</dbReference>
<dbReference type="GO" id="GO:0005829">
    <property type="term" value="C:cytosol"/>
    <property type="evidence" value="ECO:0007669"/>
    <property type="project" value="TreeGrafter"/>
</dbReference>
<keyword evidence="5 7" id="KW-0949">S-adenosyl-L-methionine</keyword>
<name>A0A4D6YJ52_9GAMM</name>
<feature type="binding site" evidence="7 8">
    <location>
        <position position="44"/>
    </location>
    <ligand>
        <name>S-adenosyl-L-methionine</name>
        <dbReference type="ChEBI" id="CHEBI:59789"/>
    </ligand>
</feature>
<comment type="function">
    <text evidence="7">Specifically dimethylates two adjacent adenosines (A1518 and A1519) in the loop of a conserved hairpin near the 3'-end of 16S rRNA in the 30S particle. May play a critical role in biogenesis of 30S subunits.</text>
</comment>
<reference evidence="10 11" key="1">
    <citation type="submission" date="2018-10" db="EMBL/GenBank/DDBJ databases">
        <title>Comparative functional genomics of the obligate endosymbiont Buchnera aphidicola.</title>
        <authorList>
            <person name="Chong R.A."/>
        </authorList>
    </citation>
    <scope>NUCLEOTIDE SEQUENCE [LARGE SCALE GENOMIC DNA]</scope>
    <source>
        <strain evidence="10 11">Ska</strain>
    </source>
</reference>
<keyword evidence="4 7" id="KW-0808">Transferase</keyword>
<organism evidence="10 11">
    <name type="scientific">Buchnera aphidicola</name>
    <name type="common">Sarucallis kahawaluokalani</name>
    <dbReference type="NCBI Taxonomy" id="1241878"/>
    <lineage>
        <taxon>Bacteria</taxon>
        <taxon>Pseudomonadati</taxon>
        <taxon>Pseudomonadota</taxon>
        <taxon>Gammaproteobacteria</taxon>
        <taxon>Enterobacterales</taxon>
        <taxon>Erwiniaceae</taxon>
        <taxon>Buchnera</taxon>
    </lineage>
</organism>
<evidence type="ECO:0000256" key="1">
    <source>
        <dbReference type="ARBA" id="ARBA00022490"/>
    </source>
</evidence>
<evidence type="ECO:0000256" key="4">
    <source>
        <dbReference type="ARBA" id="ARBA00022679"/>
    </source>
</evidence>
<dbReference type="OrthoDB" id="9814755at2"/>
<evidence type="ECO:0000313" key="10">
    <source>
        <dbReference type="EMBL" id="QCI25900.1"/>
    </source>
</evidence>
<dbReference type="InterPro" id="IPR001737">
    <property type="entry name" value="KsgA/Erm"/>
</dbReference>
<dbReference type="InterPro" id="IPR011530">
    <property type="entry name" value="rRNA_adenine_dimethylase"/>
</dbReference>
<comment type="catalytic activity">
    <reaction evidence="7">
        <text>adenosine(1518)/adenosine(1519) in 16S rRNA + 4 S-adenosyl-L-methionine = N(6)-dimethyladenosine(1518)/N(6)-dimethyladenosine(1519) in 16S rRNA + 4 S-adenosyl-L-homocysteine + 4 H(+)</text>
        <dbReference type="Rhea" id="RHEA:19609"/>
        <dbReference type="Rhea" id="RHEA-COMP:10232"/>
        <dbReference type="Rhea" id="RHEA-COMP:10233"/>
        <dbReference type="ChEBI" id="CHEBI:15378"/>
        <dbReference type="ChEBI" id="CHEBI:57856"/>
        <dbReference type="ChEBI" id="CHEBI:59789"/>
        <dbReference type="ChEBI" id="CHEBI:74411"/>
        <dbReference type="ChEBI" id="CHEBI:74493"/>
        <dbReference type="EC" id="2.1.1.182"/>
    </reaction>
</comment>
<dbReference type="EC" id="2.1.1.182" evidence="7"/>
<evidence type="ECO:0000259" key="9">
    <source>
        <dbReference type="SMART" id="SM00650"/>
    </source>
</evidence>
<dbReference type="PROSITE" id="PS51689">
    <property type="entry name" value="SAM_RNA_A_N6_MT"/>
    <property type="match status" value="1"/>
</dbReference>
<sequence length="270" mass="31833">MNRILQGYIPKKYLGQNFLQDRDIINKIINLINPKKEDSLVEIGPGLSALTEPMCNILDNLIVIEVDCDILNLLKRCIFYNKLYIFNSNVINFDFKKLSIQRNNALRIFGNIPYNISVQLILYLIQFREYILDIHFMLQKEVADRLVALPGNKKYGRLSIITQSYYDINIEFIIPPDAFFPIPKIYSSFVTITPKVFPLCAWEKMHILKEITFFAFRHRRKILKNSLLHYISKKFLINLNINPNLRAENISVKEYCKIVDIIYSLKKYNK</sequence>
<evidence type="ECO:0000256" key="2">
    <source>
        <dbReference type="ARBA" id="ARBA00022552"/>
    </source>
</evidence>
<dbReference type="PROSITE" id="PS01131">
    <property type="entry name" value="RRNA_A_DIMETH"/>
    <property type="match status" value="1"/>
</dbReference>
<dbReference type="EMBL" id="CP032999">
    <property type="protein sequence ID" value="QCI25900.1"/>
    <property type="molecule type" value="Genomic_DNA"/>
</dbReference>
<dbReference type="PANTHER" id="PTHR11727:SF7">
    <property type="entry name" value="DIMETHYLADENOSINE TRANSFERASE-RELATED"/>
    <property type="match status" value="1"/>
</dbReference>
<dbReference type="SMART" id="SM00650">
    <property type="entry name" value="rADc"/>
    <property type="match status" value="1"/>
</dbReference>
<dbReference type="HAMAP" id="MF_00607">
    <property type="entry name" value="16SrRNA_methyltr_A"/>
    <property type="match status" value="1"/>
</dbReference>
<dbReference type="NCBIfam" id="TIGR00755">
    <property type="entry name" value="ksgA"/>
    <property type="match status" value="1"/>
</dbReference>
<dbReference type="AlphaFoldDB" id="A0A4D6YJ52"/>
<gene>
    <name evidence="7 10" type="primary">rsmA</name>
    <name evidence="7" type="synonym">ksgA</name>
    <name evidence="10" type="ORF">D9V78_00490</name>
</gene>
<comment type="caution">
    <text evidence="7 8">Lacks conserved residue(s) required for the propagation of feature annotation.</text>
</comment>
<proteinExistence type="inferred from homology"/>
<dbReference type="SUPFAM" id="SSF53335">
    <property type="entry name" value="S-adenosyl-L-methionine-dependent methyltransferases"/>
    <property type="match status" value="1"/>
</dbReference>
<comment type="similarity">
    <text evidence="7">Belongs to the class I-like SAM-binding methyltransferase superfamily. rRNA adenine N(6)-methyltransferase family. RsmA subfamily.</text>
</comment>
<dbReference type="InterPro" id="IPR020596">
    <property type="entry name" value="rRNA_Ade_Mease_Trfase_CS"/>
</dbReference>
<dbReference type="GO" id="GO:0003723">
    <property type="term" value="F:RNA binding"/>
    <property type="evidence" value="ECO:0007669"/>
    <property type="project" value="UniProtKB-UniRule"/>
</dbReference>
<feature type="binding site" evidence="7 8">
    <location>
        <position position="111"/>
    </location>
    <ligand>
        <name>S-adenosyl-L-methionine</name>
        <dbReference type="ChEBI" id="CHEBI:59789"/>
    </ligand>
</feature>
<comment type="subcellular location">
    <subcellularLocation>
        <location evidence="7">Cytoplasm</location>
    </subcellularLocation>
</comment>
<accession>A0A4D6YJ52</accession>
<evidence type="ECO:0000256" key="6">
    <source>
        <dbReference type="ARBA" id="ARBA00022884"/>
    </source>
</evidence>
<dbReference type="GO" id="GO:0052908">
    <property type="term" value="F:16S rRNA (adenine(1518)-N(6)/adenine(1519)-N(6))-dimethyltransferase activity"/>
    <property type="evidence" value="ECO:0007669"/>
    <property type="project" value="UniProtKB-EC"/>
</dbReference>
<dbReference type="InterPro" id="IPR023165">
    <property type="entry name" value="rRNA_Ade_diMease-like_C"/>
</dbReference>
<dbReference type="RefSeq" id="WP_158350365.1">
    <property type="nucleotide sequence ID" value="NZ_CP032999.1"/>
</dbReference>